<dbReference type="Gene3D" id="3.10.450.50">
    <property type="match status" value="1"/>
</dbReference>
<dbReference type="OrthoDB" id="5431394at2"/>
<protein>
    <submittedName>
        <fullName evidence="2">SEC-C motif domain protein</fullName>
    </submittedName>
</protein>
<dbReference type="SUPFAM" id="SSF103642">
    <property type="entry name" value="Sec-C motif"/>
    <property type="match status" value="1"/>
</dbReference>
<sequence length="186" mass="20561">MAKIGRNDPCPCGSGKKFKKCCLEKQRLAGRTPAAASQPPSLTGEIKTLQEAAAGRQVLFKTLGVFVLFTTQPGDAWVLEVTEMDAVQVAREGEAIAVEIEETPETLEINWTHRFQLTDKGRKLELESYADQGTSTIPQCPTQQIRAAVKKIKSRLSPELLESIHLQQQQEEENALRRGVKSSSRS</sequence>
<dbReference type="Pfam" id="PF02810">
    <property type="entry name" value="SEC-C"/>
    <property type="match status" value="1"/>
</dbReference>
<dbReference type="EMBL" id="CP001940">
    <property type="protein sequence ID" value="ADH85752.1"/>
    <property type="molecule type" value="Genomic_DNA"/>
</dbReference>
<reference evidence="3" key="1">
    <citation type="submission" date="2010-02" db="EMBL/GenBank/DDBJ databases">
        <title>Complete sequence of Desulfurivibrio alkaliphilus AHT2.</title>
        <authorList>
            <consortium name="US DOE Joint Genome Institute"/>
            <person name="Pitluck S."/>
            <person name="Chertkov O."/>
            <person name="Detter J.C."/>
            <person name="Han C."/>
            <person name="Tapia R."/>
            <person name="Larimer F."/>
            <person name="Land M."/>
            <person name="Hauser L."/>
            <person name="Kyrpides N."/>
            <person name="Mikhailova N."/>
            <person name="Sorokin D.Y."/>
            <person name="Muyzer G."/>
            <person name="Woyke T."/>
        </authorList>
    </citation>
    <scope>NUCLEOTIDE SEQUENCE [LARGE SCALE GENOMIC DNA]</scope>
    <source>
        <strain evidence="3">DSM 19089 / UNIQEM U267 / AHT2</strain>
    </source>
</reference>
<dbReference type="KEGG" id="dak:DaAHT2_1054"/>
<dbReference type="HOGENOM" id="CLU_1452252_0_0_7"/>
<dbReference type="RefSeq" id="WP_013163281.1">
    <property type="nucleotide sequence ID" value="NC_014216.1"/>
</dbReference>
<evidence type="ECO:0000256" key="1">
    <source>
        <dbReference type="SAM" id="MobiDB-lite"/>
    </source>
</evidence>
<dbReference type="InParanoid" id="D6Z2H7"/>
<dbReference type="AlphaFoldDB" id="D6Z2H7"/>
<name>D6Z2H7_DESAT</name>
<evidence type="ECO:0000313" key="3">
    <source>
        <dbReference type="Proteomes" id="UP000001508"/>
    </source>
</evidence>
<dbReference type="STRING" id="589865.DaAHT2_1054"/>
<keyword evidence="3" id="KW-1185">Reference proteome</keyword>
<accession>D6Z2H7</accession>
<dbReference type="InterPro" id="IPR004027">
    <property type="entry name" value="SEC_C_motif"/>
</dbReference>
<evidence type="ECO:0000313" key="2">
    <source>
        <dbReference type="EMBL" id="ADH85752.1"/>
    </source>
</evidence>
<gene>
    <name evidence="2" type="ordered locus">DaAHT2_1054</name>
</gene>
<feature type="region of interest" description="Disordered" evidence="1">
    <location>
        <begin position="167"/>
        <end position="186"/>
    </location>
</feature>
<dbReference type="eggNOG" id="COG3012">
    <property type="taxonomic scope" value="Bacteria"/>
</dbReference>
<organism evidence="2 3">
    <name type="scientific">Desulfurivibrio alkaliphilus (strain DSM 19089 / UNIQEM U267 / AHT2)</name>
    <dbReference type="NCBI Taxonomy" id="589865"/>
    <lineage>
        <taxon>Bacteria</taxon>
        <taxon>Pseudomonadati</taxon>
        <taxon>Thermodesulfobacteriota</taxon>
        <taxon>Desulfobulbia</taxon>
        <taxon>Desulfobulbales</taxon>
        <taxon>Desulfobulbaceae</taxon>
        <taxon>Desulfurivibrio</taxon>
    </lineage>
</organism>
<dbReference type="Proteomes" id="UP000001508">
    <property type="component" value="Chromosome"/>
</dbReference>
<proteinExistence type="predicted"/>